<evidence type="ECO:0000313" key="2">
    <source>
        <dbReference type="EMBL" id="MDR7167681.1"/>
    </source>
</evidence>
<dbReference type="Proteomes" id="UP001251217">
    <property type="component" value="Unassembled WGS sequence"/>
</dbReference>
<proteinExistence type="predicted"/>
<feature type="region of interest" description="Disordered" evidence="1">
    <location>
        <begin position="1"/>
        <end position="23"/>
    </location>
</feature>
<accession>A0ABU1XC87</accession>
<dbReference type="GO" id="GO:0016787">
    <property type="term" value="F:hydrolase activity"/>
    <property type="evidence" value="ECO:0007669"/>
    <property type="project" value="UniProtKB-KW"/>
</dbReference>
<dbReference type="PANTHER" id="PTHR34853">
    <property type="match status" value="1"/>
</dbReference>
<dbReference type="InterPro" id="IPR029058">
    <property type="entry name" value="AB_hydrolase_fold"/>
</dbReference>
<protein>
    <submittedName>
        <fullName evidence="2">Dienelactone hydrolase</fullName>
    </submittedName>
</protein>
<evidence type="ECO:0000313" key="3">
    <source>
        <dbReference type="Proteomes" id="UP001251217"/>
    </source>
</evidence>
<comment type="caution">
    <text evidence="2">The sequence shown here is derived from an EMBL/GenBank/DDBJ whole genome shotgun (WGS) entry which is preliminary data.</text>
</comment>
<dbReference type="SUPFAM" id="SSF53474">
    <property type="entry name" value="alpha/beta-Hydrolases"/>
    <property type="match status" value="1"/>
</dbReference>
<dbReference type="Pfam" id="PF03583">
    <property type="entry name" value="LIP"/>
    <property type="match status" value="1"/>
</dbReference>
<keyword evidence="3" id="KW-1185">Reference proteome</keyword>
<sequence length="452" mass="47010">MTMQLGDRAQRSRASGSPRRRAGGFRRMVALGAAACAGAALTGAAAGTATATPVSEFYTPPAQFATTPGSVIKTEAMPVFVAPPGFGPWPANAQKVLYTSQTQDGAPTAVSGTYLDATAAWQGTGPRPTVVIAPGTSGQGDQCAPSEAFATGLYAQITPPSISANQEAVSAMVWHALGARVFVTDYIGLGTPGVHTYVNRVEEAHAVLDAARAANALSGTGAQTPLAFWGYSQGGGATASAAELQPSYAPELNLKGVWAGAPTADLSAVLQKIDGNLIGGVVAYALNGFLERYPDLKPEVDKRVTPQGEGLLAELRDSCVGDVILKHPLLRGSDFTRDHRPILDNLREVPAAMDILNRQRIGTLSPTAPVLITSGVNDDTVPYPQARRLADDWCGKGATVTFRSNGLPPILPGMALPNHFGPEIIDGFSPSGVIPYLMDRLNDKPVAGCTVD</sequence>
<reference evidence="2 3" key="1">
    <citation type="submission" date="2023-07" db="EMBL/GenBank/DDBJ databases">
        <title>Sorghum-associated microbial communities from plants grown in Nebraska, USA.</title>
        <authorList>
            <person name="Schachtman D."/>
        </authorList>
    </citation>
    <scope>NUCLEOTIDE SEQUENCE [LARGE SCALE GENOMIC DNA]</scope>
    <source>
        <strain evidence="2 3">4272</strain>
    </source>
</reference>
<dbReference type="PIRSF" id="PIRSF029171">
    <property type="entry name" value="Esterase_LipA"/>
    <property type="match status" value="1"/>
</dbReference>
<dbReference type="Gene3D" id="1.10.260.130">
    <property type="match status" value="1"/>
</dbReference>
<dbReference type="PANTHER" id="PTHR34853:SF1">
    <property type="entry name" value="LIPASE 5"/>
    <property type="match status" value="1"/>
</dbReference>
<organism evidence="2 3">
    <name type="scientific">Nocardia kruczakiae</name>
    <dbReference type="NCBI Taxonomy" id="261477"/>
    <lineage>
        <taxon>Bacteria</taxon>
        <taxon>Bacillati</taxon>
        <taxon>Actinomycetota</taxon>
        <taxon>Actinomycetes</taxon>
        <taxon>Mycobacteriales</taxon>
        <taxon>Nocardiaceae</taxon>
        <taxon>Nocardia</taxon>
    </lineage>
</organism>
<gene>
    <name evidence="2" type="ORF">J2W56_001400</name>
</gene>
<evidence type="ECO:0000256" key="1">
    <source>
        <dbReference type="SAM" id="MobiDB-lite"/>
    </source>
</evidence>
<keyword evidence="2" id="KW-0378">Hydrolase</keyword>
<dbReference type="EMBL" id="JAVDWW010000002">
    <property type="protein sequence ID" value="MDR7167681.1"/>
    <property type="molecule type" value="Genomic_DNA"/>
</dbReference>
<dbReference type="InterPro" id="IPR005152">
    <property type="entry name" value="Lipase_secreted"/>
</dbReference>
<name>A0ABU1XC87_9NOCA</name>
<dbReference type="Gene3D" id="3.40.50.1820">
    <property type="entry name" value="alpha/beta hydrolase"/>
    <property type="match status" value="1"/>
</dbReference>